<gene>
    <name evidence="1" type="ORF">JJQ90_17990</name>
</gene>
<name>A0ABS6HCT8_9PROT</name>
<dbReference type="EMBL" id="JAERQM010000005">
    <property type="protein sequence ID" value="MBU8545622.1"/>
    <property type="molecule type" value="Genomic_DNA"/>
</dbReference>
<proteinExistence type="predicted"/>
<sequence length="69" mass="7603">MPIKAAQTAEAVQVARLKAALEEELERMLRWRGPVTEVRRLVAELDQIDLLLGRATARAGSHGHDQMAG</sequence>
<reference evidence="1 2" key="1">
    <citation type="submission" date="2021-01" db="EMBL/GenBank/DDBJ databases">
        <title>Roseomonas sp. nov, a bacterium isolated from an oil production mixture in Yumen Oilfield.</title>
        <authorList>
            <person name="Wu D."/>
        </authorList>
    </citation>
    <scope>NUCLEOTIDE SEQUENCE [LARGE SCALE GENOMIC DNA]</scope>
    <source>
        <strain evidence="1 2">ROY-5-3</strain>
    </source>
</reference>
<accession>A0ABS6HCT8</accession>
<dbReference type="Proteomes" id="UP000689967">
    <property type="component" value="Unassembled WGS sequence"/>
</dbReference>
<organism evidence="1 2">
    <name type="scientific">Falsiroseomonas oleicola</name>
    <dbReference type="NCBI Taxonomy" id="2801474"/>
    <lineage>
        <taxon>Bacteria</taxon>
        <taxon>Pseudomonadati</taxon>
        <taxon>Pseudomonadota</taxon>
        <taxon>Alphaproteobacteria</taxon>
        <taxon>Acetobacterales</taxon>
        <taxon>Roseomonadaceae</taxon>
        <taxon>Falsiroseomonas</taxon>
    </lineage>
</organism>
<keyword evidence="2" id="KW-1185">Reference proteome</keyword>
<comment type="caution">
    <text evidence="1">The sequence shown here is derived from an EMBL/GenBank/DDBJ whole genome shotgun (WGS) entry which is preliminary data.</text>
</comment>
<dbReference type="RefSeq" id="WP_216877627.1">
    <property type="nucleotide sequence ID" value="NZ_JAERQM010000005.1"/>
</dbReference>
<evidence type="ECO:0000313" key="2">
    <source>
        <dbReference type="Proteomes" id="UP000689967"/>
    </source>
</evidence>
<evidence type="ECO:0000313" key="1">
    <source>
        <dbReference type="EMBL" id="MBU8545622.1"/>
    </source>
</evidence>
<protein>
    <submittedName>
        <fullName evidence="1">Uncharacterized protein</fullName>
    </submittedName>
</protein>